<dbReference type="Gene3D" id="6.20.120.50">
    <property type="match status" value="1"/>
</dbReference>
<proteinExistence type="inferred from homology"/>
<organism evidence="8 9">
    <name type="scientific">Babjeviella inositovora NRRL Y-12698</name>
    <dbReference type="NCBI Taxonomy" id="984486"/>
    <lineage>
        <taxon>Eukaryota</taxon>
        <taxon>Fungi</taxon>
        <taxon>Dikarya</taxon>
        <taxon>Ascomycota</taxon>
        <taxon>Saccharomycotina</taxon>
        <taxon>Pichiomycetes</taxon>
        <taxon>Serinales incertae sedis</taxon>
        <taxon>Babjeviella</taxon>
    </lineage>
</organism>
<keyword evidence="9" id="KW-1185">Reference proteome</keyword>
<keyword evidence="2" id="KW-0333">Golgi apparatus</keyword>
<dbReference type="PANTHER" id="PTHR47351:SF1">
    <property type="entry name" value="CHITIN BIOSYNTHESIS PROTEIN CHS5"/>
    <property type="match status" value="1"/>
</dbReference>
<dbReference type="Pfam" id="PF16893">
    <property type="entry name" value="fn3_2"/>
    <property type="match status" value="1"/>
</dbReference>
<dbReference type="AlphaFoldDB" id="A0A1E3QIR3"/>
<dbReference type="EMBL" id="KV454439">
    <property type="protein sequence ID" value="ODQ77581.1"/>
    <property type="molecule type" value="Genomic_DNA"/>
</dbReference>
<feature type="region of interest" description="Disordered" evidence="5">
    <location>
        <begin position="295"/>
        <end position="414"/>
    </location>
</feature>
<dbReference type="OrthoDB" id="245697at2759"/>
<dbReference type="InterPro" id="IPR036116">
    <property type="entry name" value="FN3_sf"/>
</dbReference>
<dbReference type="Proteomes" id="UP000094336">
    <property type="component" value="Unassembled WGS sequence"/>
</dbReference>
<sequence length="495" mass="53917">MIEVSLTVAKLDASLALLLTDDHHLIEFPTILLPNGVVAGSIVKINVNRDLELEATEAAEFSRIQDEILMTFGSNEPQAPVLRVKNITQTSTVLEWESLDLGSASIKSLTLFKDGIRLGNIPSPLVTTTTKLSGLSIEQTYKFQLRMDTTSGIYMSEPVELTMHKMTDLSGITVCVGDLAPEDGITRKDIEEVLAKMGAKPVQDNVKVDTTHFVCTVGKGKQWQRANDGNIPIVRPEWLKACELERRLVGVRGFYLDADLAAIKERYEWKKEVPGNTQRSSQEEEEFDNASVAAIASSRDLSTTKPEEDSPLGESTMHEDADVTVDETNGVNGNDKSLPLAPAEESNAELSPVPELPVEEANGNTLTEEPTQSATDETEAGEETSEPVEKSVDSESSQPDKGPHDLELVSLTSEPVEMPAVLAAESVEEKLESVSLETPEQDLSTEVDTSVIQEAAKDEVNETEDVDGEDTDATPTPEQTNTSAKKKKKNKKGKK</sequence>
<comment type="similarity">
    <text evidence="3">Belongs to the CHS5 family.</text>
</comment>
<dbReference type="InterPro" id="IPR031669">
    <property type="entry name" value="Fn3_2"/>
</dbReference>
<feature type="domain" description="Fibronectin type-III" evidence="7">
    <location>
        <begin position="76"/>
        <end position="170"/>
    </location>
</feature>
<feature type="compositionally biased region" description="Acidic residues" evidence="5">
    <location>
        <begin position="461"/>
        <end position="472"/>
    </location>
</feature>
<dbReference type="GO" id="GO:0031267">
    <property type="term" value="F:small GTPase binding"/>
    <property type="evidence" value="ECO:0007669"/>
    <property type="project" value="EnsemblFungi"/>
</dbReference>
<dbReference type="Pfam" id="PF16892">
    <property type="entry name" value="CHS5_N"/>
    <property type="match status" value="1"/>
</dbReference>
<dbReference type="InterPro" id="IPR001357">
    <property type="entry name" value="BRCT_dom"/>
</dbReference>
<dbReference type="GO" id="GO:0000747">
    <property type="term" value="P:conjugation with cellular fusion"/>
    <property type="evidence" value="ECO:0007669"/>
    <property type="project" value="EnsemblFungi"/>
</dbReference>
<dbReference type="SMART" id="SM00292">
    <property type="entry name" value="BRCT"/>
    <property type="match status" value="1"/>
</dbReference>
<evidence type="ECO:0000256" key="2">
    <source>
        <dbReference type="ARBA" id="ARBA00023034"/>
    </source>
</evidence>
<evidence type="ECO:0000256" key="3">
    <source>
        <dbReference type="ARBA" id="ARBA00060872"/>
    </source>
</evidence>
<dbReference type="InterPro" id="IPR052827">
    <property type="entry name" value="CHS_Export/Cell_Fusion_Reg"/>
</dbReference>
<dbReference type="GO" id="GO:0030476">
    <property type="term" value="P:ascospore wall assembly"/>
    <property type="evidence" value="ECO:0007669"/>
    <property type="project" value="EnsemblFungi"/>
</dbReference>
<evidence type="ECO:0000256" key="5">
    <source>
        <dbReference type="SAM" id="MobiDB-lite"/>
    </source>
</evidence>
<feature type="compositionally biased region" description="Polar residues" evidence="5">
    <location>
        <begin position="473"/>
        <end position="483"/>
    </location>
</feature>
<dbReference type="Gene3D" id="3.40.50.10190">
    <property type="entry name" value="BRCT domain"/>
    <property type="match status" value="1"/>
</dbReference>
<dbReference type="CDD" id="cd00063">
    <property type="entry name" value="FN3"/>
    <property type="match status" value="1"/>
</dbReference>
<dbReference type="PROSITE" id="PS50172">
    <property type="entry name" value="BRCT"/>
    <property type="match status" value="1"/>
</dbReference>
<feature type="region of interest" description="Disordered" evidence="5">
    <location>
        <begin position="430"/>
        <end position="495"/>
    </location>
</feature>
<dbReference type="STRING" id="984486.A0A1E3QIR3"/>
<dbReference type="GO" id="GO:0005802">
    <property type="term" value="C:trans-Golgi network"/>
    <property type="evidence" value="ECO:0007669"/>
    <property type="project" value="TreeGrafter"/>
</dbReference>
<feature type="compositionally biased region" description="Basic residues" evidence="5">
    <location>
        <begin position="484"/>
        <end position="495"/>
    </location>
</feature>
<feature type="compositionally biased region" description="Polar residues" evidence="5">
    <location>
        <begin position="326"/>
        <end position="335"/>
    </location>
</feature>
<dbReference type="GO" id="GO:0006355">
    <property type="term" value="P:regulation of DNA-templated transcription"/>
    <property type="evidence" value="ECO:0007669"/>
    <property type="project" value="EnsemblFungi"/>
</dbReference>
<evidence type="ECO:0000256" key="4">
    <source>
        <dbReference type="ARBA" id="ARBA00071189"/>
    </source>
</evidence>
<dbReference type="Gene3D" id="2.60.40.10">
    <property type="entry name" value="Immunoglobulins"/>
    <property type="match status" value="1"/>
</dbReference>
<dbReference type="GeneID" id="30147688"/>
<reference evidence="9" key="1">
    <citation type="submission" date="2016-05" db="EMBL/GenBank/DDBJ databases">
        <title>Comparative genomics of biotechnologically important yeasts.</title>
        <authorList>
            <consortium name="DOE Joint Genome Institute"/>
            <person name="Riley R."/>
            <person name="Haridas S."/>
            <person name="Wolfe K.H."/>
            <person name="Lopes M.R."/>
            <person name="Hittinger C.T."/>
            <person name="Goker M."/>
            <person name="Salamov A."/>
            <person name="Wisecaver J."/>
            <person name="Long T.M."/>
            <person name="Aerts A.L."/>
            <person name="Barry K."/>
            <person name="Choi C."/>
            <person name="Clum A."/>
            <person name="Coughlan A.Y."/>
            <person name="Deshpande S."/>
            <person name="Douglass A.P."/>
            <person name="Hanson S.J."/>
            <person name="Klenk H.-P."/>
            <person name="Labutti K."/>
            <person name="Lapidus A."/>
            <person name="Lindquist E."/>
            <person name="Lipzen A."/>
            <person name="Meier-Kolthoff J.P."/>
            <person name="Ohm R.A."/>
            <person name="Otillar R.P."/>
            <person name="Pangilinan J."/>
            <person name="Peng Y."/>
            <person name="Rokas A."/>
            <person name="Rosa C.A."/>
            <person name="Scheuner C."/>
            <person name="Sibirny A.A."/>
            <person name="Slot J.C."/>
            <person name="Stielow J.B."/>
            <person name="Sun H."/>
            <person name="Kurtzman C.P."/>
            <person name="Blackwell M."/>
            <person name="Grigoriev I.V."/>
            <person name="Jeffries T.W."/>
        </authorList>
    </citation>
    <scope>NUCLEOTIDE SEQUENCE [LARGE SCALE GENOMIC DNA]</scope>
    <source>
        <strain evidence="9">NRRL Y-12698</strain>
    </source>
</reference>
<dbReference type="InterPro" id="IPR031673">
    <property type="entry name" value="Chs5_N"/>
</dbReference>
<feature type="compositionally biased region" description="Acidic residues" evidence="5">
    <location>
        <begin position="376"/>
        <end position="386"/>
    </location>
</feature>
<dbReference type="GO" id="GO:0034044">
    <property type="term" value="C:exomer complex"/>
    <property type="evidence" value="ECO:0007669"/>
    <property type="project" value="EnsemblFungi"/>
</dbReference>
<dbReference type="SUPFAM" id="SSF52113">
    <property type="entry name" value="BRCT domain"/>
    <property type="match status" value="1"/>
</dbReference>
<dbReference type="FunFam" id="3.40.50.10190:FF:000077">
    <property type="entry name" value="Chitin biosynthesis protein CHS5"/>
    <property type="match status" value="1"/>
</dbReference>
<gene>
    <name evidence="8" type="ORF">BABINDRAFT_163315</name>
</gene>
<accession>A0A1E3QIR3</accession>
<feature type="compositionally biased region" description="Polar residues" evidence="5">
    <location>
        <begin position="362"/>
        <end position="375"/>
    </location>
</feature>
<feature type="domain" description="BRCT" evidence="6">
    <location>
        <begin position="164"/>
        <end position="256"/>
    </location>
</feature>
<dbReference type="GO" id="GO:0000282">
    <property type="term" value="P:cellular bud site selection"/>
    <property type="evidence" value="ECO:0007669"/>
    <property type="project" value="EnsemblFungi"/>
</dbReference>
<dbReference type="CDD" id="cd17742">
    <property type="entry name" value="BRCT_CHS5_like"/>
    <property type="match status" value="1"/>
</dbReference>
<name>A0A1E3QIR3_9ASCO</name>
<dbReference type="PROSITE" id="PS50853">
    <property type="entry name" value="FN3"/>
    <property type="match status" value="1"/>
</dbReference>
<dbReference type="InterPro" id="IPR036420">
    <property type="entry name" value="BRCT_dom_sf"/>
</dbReference>
<evidence type="ECO:0000259" key="7">
    <source>
        <dbReference type="PROSITE" id="PS50853"/>
    </source>
</evidence>
<dbReference type="Pfam" id="PF00533">
    <property type="entry name" value="BRCT"/>
    <property type="match status" value="1"/>
</dbReference>
<evidence type="ECO:0000256" key="1">
    <source>
        <dbReference type="ARBA" id="ARBA00004555"/>
    </source>
</evidence>
<dbReference type="SUPFAM" id="SSF49265">
    <property type="entry name" value="Fibronectin type III"/>
    <property type="match status" value="1"/>
</dbReference>
<comment type="subcellular location">
    <subcellularLocation>
        <location evidence="1">Golgi apparatus</location>
    </subcellularLocation>
</comment>
<evidence type="ECO:0000313" key="8">
    <source>
        <dbReference type="EMBL" id="ODQ77581.1"/>
    </source>
</evidence>
<protein>
    <recommendedName>
        <fullName evidence="4">Chitin biosynthesis protein CHS5</fullName>
    </recommendedName>
</protein>
<evidence type="ECO:0000259" key="6">
    <source>
        <dbReference type="PROSITE" id="PS50172"/>
    </source>
</evidence>
<dbReference type="PANTHER" id="PTHR47351">
    <property type="entry name" value="CHITIN BIOSYNTHESIS PROTEIN CHS5"/>
    <property type="match status" value="1"/>
</dbReference>
<dbReference type="GO" id="GO:0006893">
    <property type="term" value="P:Golgi to plasma membrane transport"/>
    <property type="evidence" value="ECO:0007669"/>
    <property type="project" value="EnsemblFungi"/>
</dbReference>
<dbReference type="InterPro" id="IPR003961">
    <property type="entry name" value="FN3_dom"/>
</dbReference>
<dbReference type="CDD" id="cd13945">
    <property type="entry name" value="Chs5_N"/>
    <property type="match status" value="1"/>
</dbReference>
<evidence type="ECO:0000313" key="9">
    <source>
        <dbReference type="Proteomes" id="UP000094336"/>
    </source>
</evidence>
<dbReference type="RefSeq" id="XP_018982909.1">
    <property type="nucleotide sequence ID" value="XM_019129835.1"/>
</dbReference>
<dbReference type="InterPro" id="IPR013783">
    <property type="entry name" value="Ig-like_fold"/>
</dbReference>
<dbReference type="GO" id="GO:0046983">
    <property type="term" value="F:protein dimerization activity"/>
    <property type="evidence" value="ECO:0007669"/>
    <property type="project" value="InterPro"/>
</dbReference>
<dbReference type="GO" id="GO:0006032">
    <property type="term" value="P:chitin catabolic process"/>
    <property type="evidence" value="ECO:0007669"/>
    <property type="project" value="EnsemblFungi"/>
</dbReference>